<protein>
    <submittedName>
        <fullName evidence="2">Uncharacterized protein</fullName>
    </submittedName>
</protein>
<dbReference type="PROSITE" id="PS51257">
    <property type="entry name" value="PROKAR_LIPOPROTEIN"/>
    <property type="match status" value="1"/>
</dbReference>
<feature type="signal peptide" evidence="1">
    <location>
        <begin position="1"/>
        <end position="33"/>
    </location>
</feature>
<evidence type="ECO:0000256" key="1">
    <source>
        <dbReference type="SAM" id="SignalP"/>
    </source>
</evidence>
<sequence length="72" mass="7409">MKIGSYRRTAGARAAKGALMVALAASLAGCQSAEGTDTSDSVIADVYYAPTVGQDVYGSHMLPSEGVRGLMR</sequence>
<dbReference type="AlphaFoldDB" id="A0A7X0VFA5"/>
<accession>A0A7X0VFA5</accession>
<keyword evidence="1" id="KW-0732">Signal</keyword>
<proteinExistence type="predicted"/>
<gene>
    <name evidence="2" type="ORF">H7C19_10380</name>
</gene>
<reference evidence="2 3" key="1">
    <citation type="submission" date="2020-08" db="EMBL/GenBank/DDBJ databases">
        <title>Cohnella phylogeny.</title>
        <authorList>
            <person name="Dunlap C."/>
        </authorList>
    </citation>
    <scope>NUCLEOTIDE SEQUENCE [LARGE SCALE GENOMIC DNA]</scope>
    <source>
        <strain evidence="2 3">DSM 28246</strain>
    </source>
</reference>
<feature type="chain" id="PRO_5030886895" evidence="1">
    <location>
        <begin position="34"/>
        <end position="72"/>
    </location>
</feature>
<evidence type="ECO:0000313" key="2">
    <source>
        <dbReference type="EMBL" id="MBB6671093.1"/>
    </source>
</evidence>
<evidence type="ECO:0000313" key="3">
    <source>
        <dbReference type="Proteomes" id="UP000547209"/>
    </source>
</evidence>
<dbReference type="Proteomes" id="UP000547209">
    <property type="component" value="Unassembled WGS sequence"/>
</dbReference>
<organism evidence="2 3">
    <name type="scientific">Cohnella nanjingensis</name>
    <dbReference type="NCBI Taxonomy" id="1387779"/>
    <lineage>
        <taxon>Bacteria</taxon>
        <taxon>Bacillati</taxon>
        <taxon>Bacillota</taxon>
        <taxon>Bacilli</taxon>
        <taxon>Bacillales</taxon>
        <taxon>Paenibacillaceae</taxon>
        <taxon>Cohnella</taxon>
    </lineage>
</organism>
<dbReference type="RefSeq" id="WP_185142581.1">
    <property type="nucleotide sequence ID" value="NZ_JACJVP010000017.1"/>
</dbReference>
<keyword evidence="3" id="KW-1185">Reference proteome</keyword>
<comment type="caution">
    <text evidence="2">The sequence shown here is derived from an EMBL/GenBank/DDBJ whole genome shotgun (WGS) entry which is preliminary data.</text>
</comment>
<dbReference type="EMBL" id="JACJVP010000017">
    <property type="protein sequence ID" value="MBB6671093.1"/>
    <property type="molecule type" value="Genomic_DNA"/>
</dbReference>
<name>A0A7X0VFA5_9BACL</name>